<dbReference type="PANTHER" id="PTHR30537:SF32">
    <property type="entry name" value="HTH-TYPE TRANSCRIPTIONAL REGULATOR DSDC"/>
    <property type="match status" value="1"/>
</dbReference>
<evidence type="ECO:0000256" key="3">
    <source>
        <dbReference type="ARBA" id="ARBA00023125"/>
    </source>
</evidence>
<sequence>MKKTGAAAVKLNGSHLGSLHVFLVAARHLSFSRAADELCLTASAVSHRINRLEDELALKLFHRMPRKVSLTEDGERLFAVMQRTMDELSEAVQERAHAEIAGQLTLYVRPSVAQCWLVPRLAQFTSRYPDIQLDIRVGNESIDYRTRKIDLVLCYSDGHHPGLKTLHLMNERIAPVCSPHYAEIHALTGDLHRLDHCTALHDVAAWDNAAFDAEWQLWASTTGAGITPPHRFLTFDRSDLCTLAALNHAGIAIGREQLVRERIARGELVLPLGGFVETPSYGYYLVYPPHDPMPRRLQVLIDWLVECAQAPDSSH</sequence>
<dbReference type="Gene3D" id="1.10.10.10">
    <property type="entry name" value="Winged helix-like DNA-binding domain superfamily/Winged helix DNA-binding domain"/>
    <property type="match status" value="1"/>
</dbReference>
<dbReference type="CDD" id="cd08432">
    <property type="entry name" value="PBP2_GcdR_TrpI_HvrB_AmpR_like"/>
    <property type="match status" value="1"/>
</dbReference>
<dbReference type="GO" id="GO:0003700">
    <property type="term" value="F:DNA-binding transcription factor activity"/>
    <property type="evidence" value="ECO:0007669"/>
    <property type="project" value="InterPro"/>
</dbReference>
<organism evidence="6 7">
    <name type="scientific">Pseudomonas monteilii</name>
    <dbReference type="NCBI Taxonomy" id="76759"/>
    <lineage>
        <taxon>Bacteria</taxon>
        <taxon>Pseudomonadati</taxon>
        <taxon>Pseudomonadota</taxon>
        <taxon>Gammaproteobacteria</taxon>
        <taxon>Pseudomonadales</taxon>
        <taxon>Pseudomonadaceae</taxon>
        <taxon>Pseudomonas</taxon>
    </lineage>
</organism>
<dbReference type="PANTHER" id="PTHR30537">
    <property type="entry name" value="HTH-TYPE TRANSCRIPTIONAL REGULATOR"/>
    <property type="match status" value="1"/>
</dbReference>
<dbReference type="Proteomes" id="UP000440965">
    <property type="component" value="Unassembled WGS sequence"/>
</dbReference>
<evidence type="ECO:0000256" key="2">
    <source>
        <dbReference type="ARBA" id="ARBA00023015"/>
    </source>
</evidence>
<dbReference type="AlphaFoldDB" id="A0A6G6UY86"/>
<dbReference type="PRINTS" id="PR00039">
    <property type="entry name" value="HTHLYSR"/>
</dbReference>
<evidence type="ECO:0000259" key="5">
    <source>
        <dbReference type="PROSITE" id="PS50931"/>
    </source>
</evidence>
<dbReference type="Pfam" id="PF03466">
    <property type="entry name" value="LysR_substrate"/>
    <property type="match status" value="1"/>
</dbReference>
<dbReference type="SUPFAM" id="SSF53850">
    <property type="entry name" value="Periplasmic binding protein-like II"/>
    <property type="match status" value="1"/>
</dbReference>
<feature type="domain" description="HTH lysR-type" evidence="5">
    <location>
        <begin position="19"/>
        <end position="71"/>
    </location>
</feature>
<keyword evidence="3 6" id="KW-0238">DNA-binding</keyword>
<protein>
    <submittedName>
        <fullName evidence="6">DNA-binding transcriptional regulator DsdC</fullName>
    </submittedName>
</protein>
<comment type="caution">
    <text evidence="6">The sequence shown here is derived from an EMBL/GenBank/DDBJ whole genome shotgun (WGS) entry which is preliminary data.</text>
</comment>
<dbReference type="EMBL" id="WEIK01000001">
    <property type="protein sequence ID" value="MVF48033.1"/>
    <property type="molecule type" value="Genomic_DNA"/>
</dbReference>
<accession>A0A6G6UY86</accession>
<name>A0A6G6UY86_9PSED</name>
<dbReference type="InterPro" id="IPR058163">
    <property type="entry name" value="LysR-type_TF_proteobact-type"/>
</dbReference>
<evidence type="ECO:0000313" key="7">
    <source>
        <dbReference type="Proteomes" id="UP000440965"/>
    </source>
</evidence>
<proteinExistence type="inferred from homology"/>
<evidence type="ECO:0000313" key="6">
    <source>
        <dbReference type="EMBL" id="MVF48033.1"/>
    </source>
</evidence>
<dbReference type="InterPro" id="IPR036388">
    <property type="entry name" value="WH-like_DNA-bd_sf"/>
</dbReference>
<dbReference type="Gene3D" id="3.40.190.10">
    <property type="entry name" value="Periplasmic binding protein-like II"/>
    <property type="match status" value="2"/>
</dbReference>
<reference evidence="6 7" key="1">
    <citation type="submission" date="2019-10" db="EMBL/GenBank/DDBJ databases">
        <title>XDR Pseudomonas monteilii producing IMP-16 from LCR.</title>
        <authorList>
            <person name="Ballaben A."/>
            <person name="Doi Y."/>
        </authorList>
    </citation>
    <scope>NUCLEOTIDE SEQUENCE [LARGE SCALE GENOMIC DNA]</scope>
    <source>
        <strain evidence="6 7">597/14</strain>
    </source>
</reference>
<dbReference type="InterPro" id="IPR036390">
    <property type="entry name" value="WH_DNA-bd_sf"/>
</dbReference>
<dbReference type="NCBIfam" id="NF007491">
    <property type="entry name" value="PRK10086.1"/>
    <property type="match status" value="1"/>
</dbReference>
<dbReference type="RefSeq" id="WP_060499173.1">
    <property type="nucleotide sequence ID" value="NZ_CP014062.1"/>
</dbReference>
<keyword evidence="4" id="KW-0804">Transcription</keyword>
<dbReference type="InterPro" id="IPR000847">
    <property type="entry name" value="LysR_HTH_N"/>
</dbReference>
<evidence type="ECO:0000256" key="1">
    <source>
        <dbReference type="ARBA" id="ARBA00009437"/>
    </source>
</evidence>
<dbReference type="PROSITE" id="PS50931">
    <property type="entry name" value="HTH_LYSR"/>
    <property type="match status" value="1"/>
</dbReference>
<dbReference type="InterPro" id="IPR005119">
    <property type="entry name" value="LysR_subst-bd"/>
</dbReference>
<evidence type="ECO:0000256" key="4">
    <source>
        <dbReference type="ARBA" id="ARBA00023163"/>
    </source>
</evidence>
<dbReference type="SUPFAM" id="SSF46785">
    <property type="entry name" value="Winged helix' DNA-binding domain"/>
    <property type="match status" value="1"/>
</dbReference>
<dbReference type="GO" id="GO:0006351">
    <property type="term" value="P:DNA-templated transcription"/>
    <property type="evidence" value="ECO:0007669"/>
    <property type="project" value="TreeGrafter"/>
</dbReference>
<keyword evidence="2" id="KW-0805">Transcription regulation</keyword>
<dbReference type="GO" id="GO:0043565">
    <property type="term" value="F:sequence-specific DNA binding"/>
    <property type="evidence" value="ECO:0007669"/>
    <property type="project" value="TreeGrafter"/>
</dbReference>
<gene>
    <name evidence="6" type="primary">dsdC</name>
    <name evidence="6" type="ORF">F9Z43_01450</name>
</gene>
<dbReference type="FunFam" id="1.10.10.10:FF:000001">
    <property type="entry name" value="LysR family transcriptional regulator"/>
    <property type="match status" value="1"/>
</dbReference>
<comment type="similarity">
    <text evidence="1">Belongs to the LysR transcriptional regulatory family.</text>
</comment>
<dbReference type="Pfam" id="PF00126">
    <property type="entry name" value="HTH_1"/>
    <property type="match status" value="1"/>
</dbReference>